<keyword evidence="12" id="KW-0624">Polysaccharide degradation</keyword>
<dbReference type="Pfam" id="PF00734">
    <property type="entry name" value="CBM_1"/>
    <property type="match status" value="1"/>
</dbReference>
<keyword evidence="4" id="KW-0479">Metal-binding</keyword>
<dbReference type="PROSITE" id="PS51164">
    <property type="entry name" value="CBM1_2"/>
    <property type="match status" value="1"/>
</dbReference>
<gene>
    <name evidence="19" type="ORF">QBC42DRAFT_292712</name>
</gene>
<dbReference type="PANTHER" id="PTHR33353">
    <property type="entry name" value="PUTATIVE (AFU_ORTHOLOGUE AFUA_1G12560)-RELATED"/>
    <property type="match status" value="1"/>
</dbReference>
<dbReference type="GO" id="GO:0046872">
    <property type="term" value="F:metal ion binding"/>
    <property type="evidence" value="ECO:0007669"/>
    <property type="project" value="UniProtKB-KW"/>
</dbReference>
<comment type="catalytic activity">
    <reaction evidence="14">
        <text>[(1-&gt;4)-beta-D-glucosyl]n+m + reduced acceptor + O2 = 4-dehydro-beta-D-glucosyl-[(1-&gt;4)-beta-D-glucosyl]n-1 + [(1-&gt;4)-beta-D-glucosyl]m + acceptor + H2O.</text>
        <dbReference type="EC" id="1.14.99.56"/>
    </reaction>
</comment>
<keyword evidence="3" id="KW-0964">Secreted</keyword>
<keyword evidence="5 17" id="KW-0732">Signal</keyword>
<dbReference type="PANTHER" id="PTHR33353:SF36">
    <property type="entry name" value="ENDO-BETA-1,4-GLUCANASE D"/>
    <property type="match status" value="1"/>
</dbReference>
<feature type="region of interest" description="Disordered" evidence="16">
    <location>
        <begin position="266"/>
        <end position="290"/>
    </location>
</feature>
<keyword evidence="20" id="KW-1185">Reference proteome</keyword>
<keyword evidence="10" id="KW-1015">Disulfide bond</keyword>
<comment type="caution">
    <text evidence="19">The sequence shown here is derived from an EMBL/GenBank/DDBJ whole genome shotgun (WGS) entry which is preliminary data.</text>
</comment>
<evidence type="ECO:0000256" key="14">
    <source>
        <dbReference type="ARBA" id="ARBA00045077"/>
    </source>
</evidence>
<evidence type="ECO:0000256" key="1">
    <source>
        <dbReference type="ARBA" id="ARBA00001973"/>
    </source>
</evidence>
<evidence type="ECO:0000256" key="16">
    <source>
        <dbReference type="SAM" id="MobiDB-lite"/>
    </source>
</evidence>
<accession>A0AAV9I343</accession>
<evidence type="ECO:0000256" key="8">
    <source>
        <dbReference type="ARBA" id="ARBA00023008"/>
    </source>
</evidence>
<dbReference type="InterPro" id="IPR049892">
    <property type="entry name" value="AA9"/>
</dbReference>
<protein>
    <recommendedName>
        <fullName evidence="15">lytic cellulose monooxygenase (C4-dehydrogenating)</fullName>
        <ecNumber evidence="15">1.14.99.56</ecNumber>
    </recommendedName>
</protein>
<organism evidence="19 20">
    <name type="scientific">Cladorrhinum samala</name>
    <dbReference type="NCBI Taxonomy" id="585594"/>
    <lineage>
        <taxon>Eukaryota</taxon>
        <taxon>Fungi</taxon>
        <taxon>Dikarya</taxon>
        <taxon>Ascomycota</taxon>
        <taxon>Pezizomycotina</taxon>
        <taxon>Sordariomycetes</taxon>
        <taxon>Sordariomycetidae</taxon>
        <taxon>Sordariales</taxon>
        <taxon>Podosporaceae</taxon>
        <taxon>Cladorrhinum</taxon>
    </lineage>
</organism>
<keyword evidence="6" id="KW-0136">Cellulose degradation</keyword>
<evidence type="ECO:0000256" key="4">
    <source>
        <dbReference type="ARBA" id="ARBA00022723"/>
    </source>
</evidence>
<feature type="domain" description="CBM1" evidence="18">
    <location>
        <begin position="314"/>
        <end position="350"/>
    </location>
</feature>
<keyword evidence="7" id="KW-0560">Oxidoreductase</keyword>
<proteinExistence type="inferred from homology"/>
<dbReference type="PROSITE" id="PS00562">
    <property type="entry name" value="CBM1_1"/>
    <property type="match status" value="1"/>
</dbReference>
<evidence type="ECO:0000259" key="18">
    <source>
        <dbReference type="PROSITE" id="PS51164"/>
    </source>
</evidence>
<evidence type="ECO:0000256" key="13">
    <source>
        <dbReference type="ARBA" id="ARBA00044502"/>
    </source>
</evidence>
<feature type="chain" id="PRO_5043608834" description="lytic cellulose monooxygenase (C4-dehydrogenating)" evidence="17">
    <location>
        <begin position="20"/>
        <end position="350"/>
    </location>
</feature>
<feature type="signal peptide" evidence="17">
    <location>
        <begin position="1"/>
        <end position="19"/>
    </location>
</feature>
<dbReference type="GO" id="GO:0004497">
    <property type="term" value="F:monooxygenase activity"/>
    <property type="evidence" value="ECO:0007669"/>
    <property type="project" value="UniProtKB-KW"/>
</dbReference>
<evidence type="ECO:0000313" key="20">
    <source>
        <dbReference type="Proteomes" id="UP001321749"/>
    </source>
</evidence>
<dbReference type="InterPro" id="IPR035971">
    <property type="entry name" value="CBD_sf"/>
</dbReference>
<evidence type="ECO:0000256" key="17">
    <source>
        <dbReference type="SAM" id="SignalP"/>
    </source>
</evidence>
<evidence type="ECO:0000256" key="9">
    <source>
        <dbReference type="ARBA" id="ARBA00023033"/>
    </source>
</evidence>
<evidence type="ECO:0000256" key="2">
    <source>
        <dbReference type="ARBA" id="ARBA00004613"/>
    </source>
</evidence>
<dbReference type="GO" id="GO:0005576">
    <property type="term" value="C:extracellular region"/>
    <property type="evidence" value="ECO:0007669"/>
    <property type="project" value="UniProtKB-SubCell"/>
</dbReference>
<reference evidence="19" key="1">
    <citation type="journal article" date="2023" name="Mol. Phylogenet. Evol.">
        <title>Genome-scale phylogeny and comparative genomics of the fungal order Sordariales.</title>
        <authorList>
            <person name="Hensen N."/>
            <person name="Bonometti L."/>
            <person name="Westerberg I."/>
            <person name="Brannstrom I.O."/>
            <person name="Guillou S."/>
            <person name="Cros-Aarteil S."/>
            <person name="Calhoun S."/>
            <person name="Haridas S."/>
            <person name="Kuo A."/>
            <person name="Mondo S."/>
            <person name="Pangilinan J."/>
            <person name="Riley R."/>
            <person name="LaButti K."/>
            <person name="Andreopoulos B."/>
            <person name="Lipzen A."/>
            <person name="Chen C."/>
            <person name="Yan M."/>
            <person name="Daum C."/>
            <person name="Ng V."/>
            <person name="Clum A."/>
            <person name="Steindorff A."/>
            <person name="Ohm R.A."/>
            <person name="Martin F."/>
            <person name="Silar P."/>
            <person name="Natvig D.O."/>
            <person name="Lalanne C."/>
            <person name="Gautier V."/>
            <person name="Ament-Velasquez S.L."/>
            <person name="Kruys A."/>
            <person name="Hutchinson M.I."/>
            <person name="Powell A.J."/>
            <person name="Barry K."/>
            <person name="Miller A.N."/>
            <person name="Grigoriev I.V."/>
            <person name="Debuchy R."/>
            <person name="Gladieux P."/>
            <person name="Hiltunen Thoren M."/>
            <person name="Johannesson H."/>
        </authorList>
    </citation>
    <scope>NUCLEOTIDE SEQUENCE</scope>
    <source>
        <strain evidence="19">PSN324</strain>
    </source>
</reference>
<dbReference type="EC" id="1.14.99.56" evidence="15"/>
<dbReference type="Proteomes" id="UP001321749">
    <property type="component" value="Unassembled WGS sequence"/>
</dbReference>
<evidence type="ECO:0000256" key="7">
    <source>
        <dbReference type="ARBA" id="ARBA00023002"/>
    </source>
</evidence>
<dbReference type="SUPFAM" id="SSF57180">
    <property type="entry name" value="Cellulose-binding domain"/>
    <property type="match status" value="1"/>
</dbReference>
<dbReference type="CDD" id="cd21175">
    <property type="entry name" value="LPMO_AA9"/>
    <property type="match status" value="1"/>
</dbReference>
<comment type="subcellular location">
    <subcellularLocation>
        <location evidence="2">Secreted</location>
    </subcellularLocation>
</comment>
<dbReference type="InterPro" id="IPR000254">
    <property type="entry name" value="CBD"/>
</dbReference>
<dbReference type="InterPro" id="IPR005103">
    <property type="entry name" value="AA9_LPMO"/>
</dbReference>
<reference evidence="19" key="2">
    <citation type="submission" date="2023-06" db="EMBL/GenBank/DDBJ databases">
        <authorList>
            <consortium name="Lawrence Berkeley National Laboratory"/>
            <person name="Mondo S.J."/>
            <person name="Hensen N."/>
            <person name="Bonometti L."/>
            <person name="Westerberg I."/>
            <person name="Brannstrom I.O."/>
            <person name="Guillou S."/>
            <person name="Cros-Aarteil S."/>
            <person name="Calhoun S."/>
            <person name="Haridas S."/>
            <person name="Kuo A."/>
            <person name="Pangilinan J."/>
            <person name="Riley R."/>
            <person name="Labutti K."/>
            <person name="Andreopoulos B."/>
            <person name="Lipzen A."/>
            <person name="Chen C."/>
            <person name="Yanf M."/>
            <person name="Daum C."/>
            <person name="Ng V."/>
            <person name="Clum A."/>
            <person name="Steindorff A."/>
            <person name="Ohm R."/>
            <person name="Martin F."/>
            <person name="Silar P."/>
            <person name="Natvig D."/>
            <person name="Lalanne C."/>
            <person name="Gautier V."/>
            <person name="Ament-Velasquez S.L."/>
            <person name="Kruys A."/>
            <person name="Hutchinson M.I."/>
            <person name="Powell A.J."/>
            <person name="Barry K."/>
            <person name="Miller A.N."/>
            <person name="Grigoriev I.V."/>
            <person name="Debuchy R."/>
            <person name="Gladieux P."/>
            <person name="Thoren M.H."/>
            <person name="Johannesson H."/>
        </authorList>
    </citation>
    <scope>NUCLEOTIDE SEQUENCE</scope>
    <source>
        <strain evidence="19">PSN324</strain>
    </source>
</reference>
<evidence type="ECO:0000256" key="11">
    <source>
        <dbReference type="ARBA" id="ARBA00023277"/>
    </source>
</evidence>
<evidence type="ECO:0000256" key="5">
    <source>
        <dbReference type="ARBA" id="ARBA00022729"/>
    </source>
</evidence>
<keyword evidence="11" id="KW-0119">Carbohydrate metabolism</keyword>
<dbReference type="Gene3D" id="2.70.50.70">
    <property type="match status" value="1"/>
</dbReference>
<evidence type="ECO:0000256" key="6">
    <source>
        <dbReference type="ARBA" id="ARBA00023001"/>
    </source>
</evidence>
<comment type="cofactor">
    <cofactor evidence="1">
        <name>Cu(2+)</name>
        <dbReference type="ChEBI" id="CHEBI:29036"/>
    </cofactor>
</comment>
<dbReference type="GO" id="GO:0030245">
    <property type="term" value="P:cellulose catabolic process"/>
    <property type="evidence" value="ECO:0007669"/>
    <property type="project" value="UniProtKB-KW"/>
</dbReference>
<sequence length="350" mass="35881">MSKTSTLLASLASAALVAAHGHVSHVIINGVQYKNYDPTSDFYNPNPPSVFGWATLQQDNGFVEPNNFGTADVICHKSGTPGKGSATINAGDKISIVWTPEWPDSHIGPVIDYLANCNGPCETVDKSTLKWFKIDGAGYNSVTKTWASDDLRKNGNSWLVQIPADLKSGNYVLRHEIIALHGAGSPNGAQDYPQCMNFRINGSGNNSPAGVAGTSLYTATDPGILFNPYVSNIQYPVPGPALIPGAVSSIPQSISVATRTASATIPGAAGPTSAAGTTTTAAGPVTTSTSAKPTTTLVTVTSAPATTAPPAGGATQTKWGQCGGSGYAGPTVCASGSTCSVLNPYYAQCV</sequence>
<evidence type="ECO:0000256" key="3">
    <source>
        <dbReference type="ARBA" id="ARBA00022525"/>
    </source>
</evidence>
<dbReference type="GO" id="GO:0030248">
    <property type="term" value="F:cellulose binding"/>
    <property type="evidence" value="ECO:0007669"/>
    <property type="project" value="InterPro"/>
</dbReference>
<name>A0AAV9I343_9PEZI</name>
<keyword evidence="9 19" id="KW-0503">Monooxygenase</keyword>
<dbReference type="SMART" id="SM00236">
    <property type="entry name" value="fCBD"/>
    <property type="match status" value="1"/>
</dbReference>
<evidence type="ECO:0000313" key="19">
    <source>
        <dbReference type="EMBL" id="KAK4466988.1"/>
    </source>
</evidence>
<evidence type="ECO:0000256" key="15">
    <source>
        <dbReference type="ARBA" id="ARBA00047174"/>
    </source>
</evidence>
<dbReference type="EMBL" id="MU864928">
    <property type="protein sequence ID" value="KAK4466988.1"/>
    <property type="molecule type" value="Genomic_DNA"/>
</dbReference>
<dbReference type="AlphaFoldDB" id="A0AAV9I343"/>
<evidence type="ECO:0000256" key="12">
    <source>
        <dbReference type="ARBA" id="ARBA00023326"/>
    </source>
</evidence>
<comment type="similarity">
    <text evidence="13">Belongs to the polysaccharide monooxygenase AA9 family.</text>
</comment>
<evidence type="ECO:0000256" key="10">
    <source>
        <dbReference type="ARBA" id="ARBA00023157"/>
    </source>
</evidence>
<dbReference type="Pfam" id="PF03443">
    <property type="entry name" value="AA9"/>
    <property type="match status" value="1"/>
</dbReference>
<keyword evidence="8" id="KW-0186">Copper</keyword>